<keyword evidence="3" id="KW-1185">Reference proteome</keyword>
<proteinExistence type="predicted"/>
<evidence type="ECO:0000256" key="1">
    <source>
        <dbReference type="SAM" id="MobiDB-lite"/>
    </source>
</evidence>
<dbReference type="AlphaFoldDB" id="A0A8J6XJP9"/>
<reference evidence="2" key="1">
    <citation type="submission" date="2020-09" db="EMBL/GenBank/DDBJ databases">
        <title>Iningainema tapete sp. nov. (Scytonemataceae, Cyanobacteria) from greenhouses in central Florida (USA) produces two types of nodularin with biosynthetic potential for microcystin-LR and anabaenopeptins.</title>
        <authorList>
            <person name="Berthold D.E."/>
            <person name="Lefler F.W."/>
            <person name="Huang I.-S."/>
            <person name="Abdulla H."/>
            <person name="Zimba P.V."/>
            <person name="Laughinghouse H.D. IV."/>
        </authorList>
    </citation>
    <scope>NUCLEOTIDE SEQUENCE</scope>
    <source>
        <strain evidence="2">BLCCT55</strain>
    </source>
</reference>
<feature type="compositionally biased region" description="Basic and acidic residues" evidence="1">
    <location>
        <begin position="54"/>
        <end position="63"/>
    </location>
</feature>
<comment type="caution">
    <text evidence="2">The sequence shown here is derived from an EMBL/GenBank/DDBJ whole genome shotgun (WGS) entry which is preliminary data.</text>
</comment>
<accession>A0A8J6XJP9</accession>
<dbReference type="EMBL" id="JACXAE010000025">
    <property type="protein sequence ID" value="MBD2771592.1"/>
    <property type="molecule type" value="Genomic_DNA"/>
</dbReference>
<feature type="region of interest" description="Disordered" evidence="1">
    <location>
        <begin position="34"/>
        <end position="119"/>
    </location>
</feature>
<organism evidence="2 3">
    <name type="scientific">Iningainema tapete BLCC-T55</name>
    <dbReference type="NCBI Taxonomy" id="2748662"/>
    <lineage>
        <taxon>Bacteria</taxon>
        <taxon>Bacillati</taxon>
        <taxon>Cyanobacteriota</taxon>
        <taxon>Cyanophyceae</taxon>
        <taxon>Nostocales</taxon>
        <taxon>Scytonemataceae</taxon>
        <taxon>Iningainema tapete</taxon>
    </lineage>
</organism>
<evidence type="ECO:0000313" key="2">
    <source>
        <dbReference type="EMBL" id="MBD2771592.1"/>
    </source>
</evidence>
<name>A0A8J6XJP9_9CYAN</name>
<protein>
    <recommendedName>
        <fullName evidence="4">Low temperature-induced protein</fullName>
    </recommendedName>
</protein>
<sequence>MKNIGSGLSRLRVVRFVIVAFACTVLLLSNTLPASAIGSPKSNPDESTTQLLETQKKTDEISKEPPPTLEKVQKESNKGLNEIQGDADIDKQKRPENTQGSTSVEDEIKGFLDKVTGND</sequence>
<gene>
    <name evidence="2" type="ORF">ICL16_05630</name>
</gene>
<evidence type="ECO:0008006" key="4">
    <source>
        <dbReference type="Google" id="ProtNLM"/>
    </source>
</evidence>
<evidence type="ECO:0000313" key="3">
    <source>
        <dbReference type="Proteomes" id="UP000629098"/>
    </source>
</evidence>
<feature type="compositionally biased region" description="Polar residues" evidence="1">
    <location>
        <begin position="40"/>
        <end position="53"/>
    </location>
</feature>
<dbReference type="Proteomes" id="UP000629098">
    <property type="component" value="Unassembled WGS sequence"/>
</dbReference>
<dbReference type="RefSeq" id="WP_190825878.1">
    <property type="nucleotide sequence ID" value="NZ_CAWPPI010000025.1"/>
</dbReference>